<sequence length="153" mass="16706">MKIGGLVEQKNLTLYSITSLKDQPGAAASVLRLFAKAKINLEYITEAMAQDGTAVLAFCINAEDMKQADEIIKNEIEDQSHSIKKQEYVGIIGIYGPHFREKPAIAATFCNILGDNGINILGISSSISTISCVIDVRDFDRAKDAVLEIFELP</sequence>
<dbReference type="EC" id="2.7.2.4" evidence="2"/>
<dbReference type="GO" id="GO:0005829">
    <property type="term" value="C:cytosol"/>
    <property type="evidence" value="ECO:0007669"/>
    <property type="project" value="TreeGrafter"/>
</dbReference>
<comment type="caution">
    <text evidence="9">The sequence shown here is derived from an EMBL/GenBank/DDBJ whole genome shotgun (WGS) entry which is preliminary data.</text>
</comment>
<evidence type="ECO:0000256" key="6">
    <source>
        <dbReference type="ARBA" id="ARBA00022840"/>
    </source>
</evidence>
<evidence type="ECO:0000259" key="8">
    <source>
        <dbReference type="PROSITE" id="PS51671"/>
    </source>
</evidence>
<keyword evidence="3" id="KW-0808">Transferase</keyword>
<evidence type="ECO:0000256" key="5">
    <source>
        <dbReference type="ARBA" id="ARBA00022777"/>
    </source>
</evidence>
<dbReference type="Gene3D" id="3.30.2130.10">
    <property type="entry name" value="VC0802-like"/>
    <property type="match status" value="1"/>
</dbReference>
<dbReference type="PANTHER" id="PTHR21499">
    <property type="entry name" value="ASPARTATE KINASE"/>
    <property type="match status" value="1"/>
</dbReference>
<dbReference type="PROSITE" id="PS51671">
    <property type="entry name" value="ACT"/>
    <property type="match status" value="1"/>
</dbReference>
<dbReference type="GO" id="GO:0009090">
    <property type="term" value="P:homoserine biosynthetic process"/>
    <property type="evidence" value="ECO:0007669"/>
    <property type="project" value="TreeGrafter"/>
</dbReference>
<organism evidence="9">
    <name type="scientific">Caldithrix abyssi</name>
    <dbReference type="NCBI Taxonomy" id="187145"/>
    <lineage>
        <taxon>Bacteria</taxon>
        <taxon>Pseudomonadati</taxon>
        <taxon>Calditrichota</taxon>
        <taxon>Calditrichia</taxon>
        <taxon>Calditrichales</taxon>
        <taxon>Calditrichaceae</taxon>
        <taxon>Caldithrix</taxon>
    </lineage>
</organism>
<name>A0A7V4TXD4_CALAY</name>
<dbReference type="GO" id="GO:0004072">
    <property type="term" value="F:aspartate kinase activity"/>
    <property type="evidence" value="ECO:0007669"/>
    <property type="project" value="UniProtKB-EC"/>
</dbReference>
<evidence type="ECO:0000256" key="7">
    <source>
        <dbReference type="ARBA" id="ARBA00047872"/>
    </source>
</evidence>
<evidence type="ECO:0000256" key="1">
    <source>
        <dbReference type="ARBA" id="ARBA00010122"/>
    </source>
</evidence>
<dbReference type="GO" id="GO:0009089">
    <property type="term" value="P:lysine biosynthetic process via diaminopimelate"/>
    <property type="evidence" value="ECO:0007669"/>
    <property type="project" value="TreeGrafter"/>
</dbReference>
<comment type="catalytic activity">
    <reaction evidence="7">
        <text>L-aspartate + ATP = 4-phospho-L-aspartate + ADP</text>
        <dbReference type="Rhea" id="RHEA:23776"/>
        <dbReference type="ChEBI" id="CHEBI:29991"/>
        <dbReference type="ChEBI" id="CHEBI:30616"/>
        <dbReference type="ChEBI" id="CHEBI:57535"/>
        <dbReference type="ChEBI" id="CHEBI:456216"/>
        <dbReference type="EC" id="2.7.2.4"/>
    </reaction>
</comment>
<keyword evidence="5" id="KW-0418">Kinase</keyword>
<gene>
    <name evidence="9" type="ORF">ENK44_00885</name>
</gene>
<dbReference type="SUPFAM" id="SSF55021">
    <property type="entry name" value="ACT-like"/>
    <property type="match status" value="2"/>
</dbReference>
<accession>A0A7V4TXD4</accession>
<dbReference type="AlphaFoldDB" id="A0A7V4TXD4"/>
<reference evidence="9" key="1">
    <citation type="journal article" date="2020" name="mSystems">
        <title>Genome- and Community-Level Interaction Insights into Carbon Utilization and Element Cycling Functions of Hydrothermarchaeota in Hydrothermal Sediment.</title>
        <authorList>
            <person name="Zhou Z."/>
            <person name="Liu Y."/>
            <person name="Xu W."/>
            <person name="Pan J."/>
            <person name="Luo Z.H."/>
            <person name="Li M."/>
        </authorList>
    </citation>
    <scope>NUCLEOTIDE SEQUENCE [LARGE SCALE GENOMIC DNA]</scope>
    <source>
        <strain evidence="9">HyVt-577</strain>
    </source>
</reference>
<evidence type="ECO:0000256" key="2">
    <source>
        <dbReference type="ARBA" id="ARBA00013059"/>
    </source>
</evidence>
<dbReference type="Proteomes" id="UP000885779">
    <property type="component" value="Unassembled WGS sequence"/>
</dbReference>
<keyword evidence="4" id="KW-0547">Nucleotide-binding</keyword>
<dbReference type="InterPro" id="IPR054352">
    <property type="entry name" value="ACT_Aspartokinase"/>
</dbReference>
<dbReference type="GO" id="GO:0005524">
    <property type="term" value="F:ATP binding"/>
    <property type="evidence" value="ECO:0007669"/>
    <property type="project" value="UniProtKB-KW"/>
</dbReference>
<comment type="similarity">
    <text evidence="1">Belongs to the aspartokinase family.</text>
</comment>
<dbReference type="Pfam" id="PF01842">
    <property type="entry name" value="ACT"/>
    <property type="match status" value="1"/>
</dbReference>
<dbReference type="InterPro" id="IPR002912">
    <property type="entry name" value="ACT_dom"/>
</dbReference>
<evidence type="ECO:0000313" key="9">
    <source>
        <dbReference type="EMBL" id="HGY54231.1"/>
    </source>
</evidence>
<dbReference type="InterPro" id="IPR045865">
    <property type="entry name" value="ACT-like_dom_sf"/>
</dbReference>
<evidence type="ECO:0000256" key="3">
    <source>
        <dbReference type="ARBA" id="ARBA00022679"/>
    </source>
</evidence>
<dbReference type="Pfam" id="PF22468">
    <property type="entry name" value="ACT_9"/>
    <property type="match status" value="1"/>
</dbReference>
<dbReference type="EMBL" id="DRQG01000012">
    <property type="protein sequence ID" value="HGY54231.1"/>
    <property type="molecule type" value="Genomic_DNA"/>
</dbReference>
<evidence type="ECO:0000256" key="4">
    <source>
        <dbReference type="ARBA" id="ARBA00022741"/>
    </source>
</evidence>
<feature type="domain" description="ACT" evidence="8">
    <location>
        <begin position="15"/>
        <end position="91"/>
    </location>
</feature>
<protein>
    <recommendedName>
        <fullName evidence="2">aspartate kinase</fullName>
        <ecNumber evidence="2">2.7.2.4</ecNumber>
    </recommendedName>
</protein>
<proteinExistence type="inferred from homology"/>
<dbReference type="CDD" id="cd04891">
    <property type="entry name" value="ACT_AK-LysC-DapG-like_1"/>
    <property type="match status" value="1"/>
</dbReference>
<dbReference type="PANTHER" id="PTHR21499:SF3">
    <property type="entry name" value="ASPARTOKINASE"/>
    <property type="match status" value="1"/>
</dbReference>
<keyword evidence="6" id="KW-0067">ATP-binding</keyword>